<comment type="subunit">
    <text evidence="4">Oligomeric complex that consists of at least the alpha, beta, beta', gamma, delta, epsilon and zeta subunits.</text>
</comment>
<dbReference type="CDD" id="cd00200">
    <property type="entry name" value="WD40"/>
    <property type="match status" value="2"/>
</dbReference>
<dbReference type="Gene3D" id="1.25.40.470">
    <property type="match status" value="1"/>
</dbReference>
<comment type="similarity">
    <text evidence="3">Belongs to the WD repeat COPB2 family.</text>
</comment>
<feature type="repeat" description="WD" evidence="16">
    <location>
        <begin position="445"/>
        <end position="477"/>
    </location>
</feature>
<evidence type="ECO:0000256" key="10">
    <source>
        <dbReference type="ARBA" id="ARBA00022927"/>
    </source>
</evidence>
<evidence type="ECO:0000313" key="20">
    <source>
        <dbReference type="EMBL" id="KVH98033.1"/>
    </source>
</evidence>
<dbReference type="PROSITE" id="PS50082">
    <property type="entry name" value="WD_REPEATS_2"/>
    <property type="match status" value="9"/>
</dbReference>
<dbReference type="InterPro" id="IPR020472">
    <property type="entry name" value="WD40_PAC1"/>
</dbReference>
<dbReference type="SMART" id="SM00320">
    <property type="entry name" value="WD40"/>
    <property type="match status" value="12"/>
</dbReference>
<dbReference type="EMBL" id="LEKV01003813">
    <property type="protein sequence ID" value="KVH98033.1"/>
    <property type="molecule type" value="Genomic_DNA"/>
</dbReference>
<dbReference type="PROSITE" id="PS50294">
    <property type="entry name" value="WD_REPEATS_REGION"/>
    <property type="match status" value="8"/>
</dbReference>
<dbReference type="Pfam" id="PF04053">
    <property type="entry name" value="B-prop_COPA_B_2nd"/>
    <property type="match status" value="1"/>
</dbReference>
<evidence type="ECO:0000256" key="17">
    <source>
        <dbReference type="SAM" id="MobiDB-lite"/>
    </source>
</evidence>
<keyword evidence="13" id="KW-0968">Cytoplasmic vesicle</keyword>
<keyword evidence="10" id="KW-0653">Protein transport</keyword>
<evidence type="ECO:0000259" key="18">
    <source>
        <dbReference type="Pfam" id="PF04053"/>
    </source>
</evidence>
<dbReference type="GO" id="GO:0006890">
    <property type="term" value="P:retrograde vesicle-mediated transport, Golgi to endoplasmic reticulum"/>
    <property type="evidence" value="ECO:0007669"/>
    <property type="project" value="TreeGrafter"/>
</dbReference>
<dbReference type="Gene3D" id="2.130.10.10">
    <property type="entry name" value="YVTN repeat-like/Quinoprotein amine dehydrogenase"/>
    <property type="match status" value="2"/>
</dbReference>
<evidence type="ECO:0000256" key="1">
    <source>
        <dbReference type="ARBA" id="ARBA00004255"/>
    </source>
</evidence>
<dbReference type="InterPro" id="IPR050844">
    <property type="entry name" value="Coatomer_complex_subunit"/>
</dbReference>
<feature type="domain" description="COPA/B TPR" evidence="19">
    <location>
        <begin position="1080"/>
        <end position="1234"/>
    </location>
</feature>
<evidence type="ECO:0000256" key="15">
    <source>
        <dbReference type="ARBA" id="ARBA00032920"/>
    </source>
</evidence>
<dbReference type="PROSITE" id="PS00678">
    <property type="entry name" value="WD_REPEATS_1"/>
    <property type="match status" value="1"/>
</dbReference>
<keyword evidence="21" id="KW-1185">Reference proteome</keyword>
<proteinExistence type="inferred from homology"/>
<evidence type="ECO:0000256" key="3">
    <source>
        <dbReference type="ARBA" id="ARBA00010844"/>
    </source>
</evidence>
<dbReference type="PRINTS" id="PR00320">
    <property type="entry name" value="GPROTEINBRPT"/>
</dbReference>
<dbReference type="PANTHER" id="PTHR19876:SF68">
    <property type="entry name" value="COATOMER SUBUNIT BETA'-2"/>
    <property type="match status" value="1"/>
</dbReference>
<dbReference type="InterPro" id="IPR006692">
    <property type="entry name" value="Beta-prop_COPA/B_2nd"/>
</dbReference>
<comment type="function">
    <text evidence="14">The coatomer is a cytosolic protein complex that binds to dilysine motifs and reversibly associates with Golgi non-clathrin-coated vesicles, which further mediate biosynthetic protein transport from the ER, via the Golgi up to the trans Golgi network. Coatomer complex is required for budding from Golgi membranes, and is essential for the retrograde Golgi-to-ER transport of dilysine-tagged proteins.</text>
</comment>
<feature type="compositionally biased region" description="Basic and acidic residues" evidence="17">
    <location>
        <begin position="1314"/>
        <end position="1329"/>
    </location>
</feature>
<feature type="repeat" description="WD" evidence="16">
    <location>
        <begin position="361"/>
        <end position="402"/>
    </location>
</feature>
<dbReference type="FunFam" id="2.130.10.10:FF:000008">
    <property type="entry name" value="Coatomer subunit beta"/>
    <property type="match status" value="1"/>
</dbReference>
<dbReference type="GO" id="GO:0000139">
    <property type="term" value="C:Golgi membrane"/>
    <property type="evidence" value="ECO:0007669"/>
    <property type="project" value="UniProtKB-SubCell"/>
</dbReference>
<keyword evidence="12" id="KW-0472">Membrane</keyword>
<dbReference type="GO" id="GO:0030126">
    <property type="term" value="C:COPI vesicle coat"/>
    <property type="evidence" value="ECO:0007669"/>
    <property type="project" value="TreeGrafter"/>
</dbReference>
<evidence type="ECO:0000256" key="12">
    <source>
        <dbReference type="ARBA" id="ARBA00023136"/>
    </source>
</evidence>
<keyword evidence="7 16" id="KW-0853">WD repeat</keyword>
<comment type="caution">
    <text evidence="20">The sequence shown here is derived from an EMBL/GenBank/DDBJ whole genome shotgun (WGS) entry which is preliminary data.</text>
</comment>
<dbReference type="InterPro" id="IPR056176">
    <property type="entry name" value="TPR_COPA_B"/>
</dbReference>
<name>A0A103XW67_CYNCS</name>
<feature type="repeat" description="WD" evidence="16">
    <location>
        <begin position="488"/>
        <end position="530"/>
    </location>
</feature>
<dbReference type="GO" id="GO:0005198">
    <property type="term" value="F:structural molecule activity"/>
    <property type="evidence" value="ECO:0007669"/>
    <property type="project" value="InterPro"/>
</dbReference>
<dbReference type="Proteomes" id="UP000243975">
    <property type="component" value="Unassembled WGS sequence"/>
</dbReference>
<accession>A0A103XW67</accession>
<dbReference type="GO" id="GO:0006888">
    <property type="term" value="P:endoplasmic reticulum to Golgi vesicle-mediated transport"/>
    <property type="evidence" value="ECO:0007669"/>
    <property type="project" value="TreeGrafter"/>
</dbReference>
<feature type="repeat" description="WD" evidence="16">
    <location>
        <begin position="575"/>
        <end position="616"/>
    </location>
</feature>
<dbReference type="OMA" id="GRICCKG"/>
<evidence type="ECO:0000256" key="9">
    <source>
        <dbReference type="ARBA" id="ARBA00022892"/>
    </source>
</evidence>
<evidence type="ECO:0000256" key="2">
    <source>
        <dbReference type="ARBA" id="ARBA00004347"/>
    </source>
</evidence>
<dbReference type="Pfam" id="PF00400">
    <property type="entry name" value="WD40"/>
    <property type="match status" value="9"/>
</dbReference>
<organism evidence="20 21">
    <name type="scientific">Cynara cardunculus var. scolymus</name>
    <name type="common">Globe artichoke</name>
    <name type="synonym">Cynara scolymus</name>
    <dbReference type="NCBI Taxonomy" id="59895"/>
    <lineage>
        <taxon>Eukaryota</taxon>
        <taxon>Viridiplantae</taxon>
        <taxon>Streptophyta</taxon>
        <taxon>Embryophyta</taxon>
        <taxon>Tracheophyta</taxon>
        <taxon>Spermatophyta</taxon>
        <taxon>Magnoliopsida</taxon>
        <taxon>eudicotyledons</taxon>
        <taxon>Gunneridae</taxon>
        <taxon>Pentapetalae</taxon>
        <taxon>asterids</taxon>
        <taxon>campanulids</taxon>
        <taxon>Asterales</taxon>
        <taxon>Asteraceae</taxon>
        <taxon>Carduoideae</taxon>
        <taxon>Cardueae</taxon>
        <taxon>Carduinae</taxon>
        <taxon>Cynara</taxon>
    </lineage>
</organism>
<dbReference type="GO" id="GO:0006891">
    <property type="term" value="P:intra-Golgi vesicle-mediated transport"/>
    <property type="evidence" value="ECO:0007669"/>
    <property type="project" value="TreeGrafter"/>
</dbReference>
<reference evidence="20 21" key="1">
    <citation type="journal article" date="2016" name="Sci. Rep.">
        <title>The genome sequence of the outbreeding globe artichoke constructed de novo incorporating a phase-aware low-pass sequencing strategy of F1 progeny.</title>
        <authorList>
            <person name="Scaglione D."/>
            <person name="Reyes-Chin-Wo S."/>
            <person name="Acquadro A."/>
            <person name="Froenicke L."/>
            <person name="Portis E."/>
            <person name="Beitel C."/>
            <person name="Tirone M."/>
            <person name="Mauro R."/>
            <person name="Lo Monaco A."/>
            <person name="Mauromicale G."/>
            <person name="Faccioli P."/>
            <person name="Cattivelli L."/>
            <person name="Rieseberg L."/>
            <person name="Michelmore R."/>
            <person name="Lanteri S."/>
        </authorList>
    </citation>
    <scope>NUCLEOTIDE SEQUENCE [LARGE SCALE GENOMIC DNA]</scope>
    <source>
        <strain evidence="20">2C</strain>
    </source>
</reference>
<evidence type="ECO:0000313" key="21">
    <source>
        <dbReference type="Proteomes" id="UP000243975"/>
    </source>
</evidence>
<feature type="repeat" description="WD" evidence="16">
    <location>
        <begin position="531"/>
        <end position="574"/>
    </location>
</feature>
<evidence type="ECO:0000256" key="5">
    <source>
        <dbReference type="ARBA" id="ARBA00022448"/>
    </source>
</evidence>
<dbReference type="InterPro" id="IPR019775">
    <property type="entry name" value="WD40_repeat_CS"/>
</dbReference>
<keyword evidence="6" id="KW-0963">Cytoplasm</keyword>
<dbReference type="FunFam" id="2.130.10.10:FF:000016">
    <property type="entry name" value="Coatomer alpha subunit, putative"/>
    <property type="match status" value="1"/>
</dbReference>
<feature type="repeat" description="WD" evidence="16">
    <location>
        <begin position="248"/>
        <end position="290"/>
    </location>
</feature>
<dbReference type="CDD" id="cd22947">
    <property type="entry name" value="Coatomer_WDAD_beta-like"/>
    <property type="match status" value="1"/>
</dbReference>
<dbReference type="GO" id="GO:0006886">
    <property type="term" value="P:intracellular protein transport"/>
    <property type="evidence" value="ECO:0007669"/>
    <property type="project" value="InterPro"/>
</dbReference>
<dbReference type="InterPro" id="IPR036322">
    <property type="entry name" value="WD40_repeat_dom_sf"/>
</dbReference>
<protein>
    <recommendedName>
        <fullName evidence="15">Beta'-coat protein</fullName>
    </recommendedName>
</protein>
<feature type="region of interest" description="Disordered" evidence="17">
    <location>
        <begin position="1314"/>
        <end position="1362"/>
    </location>
</feature>
<evidence type="ECO:0000256" key="7">
    <source>
        <dbReference type="ARBA" id="ARBA00022574"/>
    </source>
</evidence>
<feature type="compositionally biased region" description="Acidic residues" evidence="17">
    <location>
        <begin position="1330"/>
        <end position="1352"/>
    </location>
</feature>
<dbReference type="Pfam" id="PF23953">
    <property type="entry name" value="TPR_COPA_B"/>
    <property type="match status" value="1"/>
</dbReference>
<feature type="domain" description="COPA/B second beta-propeller" evidence="18">
    <location>
        <begin position="720"/>
        <end position="1005"/>
    </location>
</feature>
<evidence type="ECO:0000256" key="16">
    <source>
        <dbReference type="PROSITE-ProRule" id="PRU00221"/>
    </source>
</evidence>
<evidence type="ECO:0000256" key="8">
    <source>
        <dbReference type="ARBA" id="ARBA00022737"/>
    </source>
</evidence>
<keyword evidence="5" id="KW-0813">Transport</keyword>
<comment type="subcellular location">
    <subcellularLocation>
        <location evidence="2">Cytoplasmic vesicle</location>
        <location evidence="2">COPI-coated vesicle membrane</location>
        <topology evidence="2">Peripheral membrane protein</topology>
        <orientation evidence="2">Cytoplasmic side</orientation>
    </subcellularLocation>
    <subcellularLocation>
        <location evidence="1">Golgi apparatus membrane</location>
        <topology evidence="1">Peripheral membrane protein</topology>
        <orientation evidence="1">Cytoplasmic side</orientation>
    </subcellularLocation>
</comment>
<dbReference type="Gramene" id="KVH98033">
    <property type="protein sequence ID" value="KVH98033"/>
    <property type="gene ID" value="Ccrd_023779"/>
</dbReference>
<feature type="repeat" description="WD" evidence="16">
    <location>
        <begin position="204"/>
        <end position="247"/>
    </location>
</feature>
<keyword evidence="11" id="KW-0333">Golgi apparatus</keyword>
<feature type="repeat" description="WD" evidence="16">
    <location>
        <begin position="118"/>
        <end position="150"/>
    </location>
</feature>
<evidence type="ECO:0000256" key="4">
    <source>
        <dbReference type="ARBA" id="ARBA00011775"/>
    </source>
</evidence>
<dbReference type="InterPro" id="IPR015943">
    <property type="entry name" value="WD40/YVTN_repeat-like_dom_sf"/>
</dbReference>
<gene>
    <name evidence="20" type="ORF">Ccrd_023779</name>
</gene>
<evidence type="ECO:0000256" key="6">
    <source>
        <dbReference type="ARBA" id="ARBA00022490"/>
    </source>
</evidence>
<evidence type="ECO:0000256" key="11">
    <source>
        <dbReference type="ARBA" id="ARBA00023034"/>
    </source>
</evidence>
<keyword evidence="9" id="KW-0931">ER-Golgi transport</keyword>
<sequence>MLPRSTLNISSSQITNLHSLSSPSNSIISSTKMSSMVEIKKTFDRRSERVKSVDVHPTEPWVLLGLYSGNVCIWNYHSQVSHLRTSKFIAHKEWIVVGTDDGFIRVYNYNTMERVVEIKAHDDFLRSVVVHPSHPYILSASDDKLIKLWDWEKNWECVQTFQGHDHYVMQIAFNPRDANVFASASLDCTVKTWNLGHLNQRSSIEGHLQGVNSVEFFNTDEKLYLITGSDDNTVKVWDYETETCVQTLEGHSHNVTSTLCVNSDVSSIITGSEDGTVRVWDAKTYNLDHVFTSELGRVWTIGFIKDSAHFNLFCLYSALGQPLRLDIKVLFRQFGMILIVKCRYLPNNHMLTKSTFLQRKLAQRSERVKSVDLHPTEPWILTSLYSGTVCIWDYQSQTMAKSFEVTELPVRSAKFVARKQWVVAGADDMFIRVYNYNTMDKVKVFEAHTDYIRCVAVHPTLPYILSSSDDMLIKLWDWEKSWYCQQIFEGHSHYVMQVTINPKDTNTFASASLDRTIKIWNLGSPDPNFTLDAHLKGVNCVDYFTGGDKPYLITGSDDHTAKVWDYQTKTCVQTLEGHTHNVSAVCFHPELPIIITGSEDGTVRIWHSTTYRLENTLNYGLERVWAIGYMKGSRRSWSASLILIALSGVKIRHKISGAALALLRIHLSLLSFIRKQFIFFMHFPCRIAIGYDEGTIMVKVGREEPVASMDNSGKIIWAKHNEIQTVNIKSVGADYEVSDGERLPLAVKELGTCDLYPQVSCAYFYCSLKHNPNGRFVVVCGDGEYIIYTALAWRNRSFGSALEIVWSSDGEYAVRESTTKIKIFNKSFQLLLANLNPCLFIWILVDQEKKSIRPTFSAERIYGGSLLAMCSNDFICFYDWAECRLIQRIDVNVKNLYWADSGDMVVIASDSSFYILKYNRDVVSAHLDSGRSVDEQGIDQSFEPLYEVDERVRTGLWVGDCFIYNNSSWRLNYCVGGEVTTMFHLDRPMYLLGYLANQSRVYLIDKEFNVIGYTLLLTLIEYKTLVMRGDLEQASAVLPLIPKDHHNSFLIKMQNLGNEFIMDLVLKILGSQSDYGFFGSVAHFLESRGMIEEALEVATDPDYRFELAIQLGKLEIAKDIALVAQSETKWKQLGELAMSTGLLGMAEDCLKHANDLSGLLLLYSSLGDAEEIAKLASLAKESGKNNVAFVCLFMLGKLEDCLQLLVDSNRIPEAALMARSYLPSKVSEIVALWRKDLNKVNQKAAESLADPEEYPNMFEDWQVALEVEARAAETRFCCLSMDSYPPAAEYVNYVDRSHVNLVEVFKNMQLDVEEPHENGGLDHEGLEQTDKEEEFVDGQEVSQEESQEEDTAAMDNDSSDGAVLVNGNEAEEEWGLHFELLLVRVRGVIL</sequence>
<feature type="repeat" description="WD" evidence="16">
    <location>
        <begin position="161"/>
        <end position="195"/>
    </location>
</feature>
<dbReference type="InterPro" id="IPR001680">
    <property type="entry name" value="WD40_rpt"/>
</dbReference>
<dbReference type="SUPFAM" id="SSF50978">
    <property type="entry name" value="WD40 repeat-like"/>
    <property type="match status" value="3"/>
</dbReference>
<dbReference type="FunFam" id="1.25.40.470:FF:000001">
    <property type="entry name" value="Coatomer subunit beta"/>
    <property type="match status" value="1"/>
</dbReference>
<keyword evidence="8" id="KW-0677">Repeat</keyword>
<evidence type="ECO:0000256" key="14">
    <source>
        <dbReference type="ARBA" id="ARBA00025536"/>
    </source>
</evidence>
<dbReference type="PANTHER" id="PTHR19876">
    <property type="entry name" value="COATOMER"/>
    <property type="match status" value="1"/>
</dbReference>
<evidence type="ECO:0000259" key="19">
    <source>
        <dbReference type="Pfam" id="PF23953"/>
    </source>
</evidence>
<dbReference type="STRING" id="59895.A0A103XW67"/>
<evidence type="ECO:0000256" key="13">
    <source>
        <dbReference type="ARBA" id="ARBA00023329"/>
    </source>
</evidence>